<keyword evidence="2" id="KW-1185">Reference proteome</keyword>
<name>A0A2T7NIZ3_POMCA</name>
<dbReference type="AlphaFoldDB" id="A0A2T7NIZ3"/>
<protein>
    <submittedName>
        <fullName evidence="1">Uncharacterized protein</fullName>
    </submittedName>
</protein>
<comment type="caution">
    <text evidence="1">The sequence shown here is derived from an EMBL/GenBank/DDBJ whole genome shotgun (WGS) entry which is preliminary data.</text>
</comment>
<gene>
    <name evidence="1" type="ORF">C0Q70_19288</name>
</gene>
<sequence>MLADEPQQRASSDSYLLMCVQRCEPGLSVVECKLPTDQQAGSRIARRPTPWQRTSRQRWNPGCVAMARRLRTSFRLVSFRNLYGRSWVVRSRDAKGSTMGEQKGVCPCS</sequence>
<evidence type="ECO:0000313" key="1">
    <source>
        <dbReference type="EMBL" id="PVD21122.1"/>
    </source>
</evidence>
<dbReference type="Proteomes" id="UP000245119">
    <property type="component" value="Linkage Group LG12"/>
</dbReference>
<organism evidence="1 2">
    <name type="scientific">Pomacea canaliculata</name>
    <name type="common">Golden apple snail</name>
    <dbReference type="NCBI Taxonomy" id="400727"/>
    <lineage>
        <taxon>Eukaryota</taxon>
        <taxon>Metazoa</taxon>
        <taxon>Spiralia</taxon>
        <taxon>Lophotrochozoa</taxon>
        <taxon>Mollusca</taxon>
        <taxon>Gastropoda</taxon>
        <taxon>Caenogastropoda</taxon>
        <taxon>Architaenioglossa</taxon>
        <taxon>Ampullarioidea</taxon>
        <taxon>Ampullariidae</taxon>
        <taxon>Pomacea</taxon>
    </lineage>
</organism>
<evidence type="ECO:0000313" key="2">
    <source>
        <dbReference type="Proteomes" id="UP000245119"/>
    </source>
</evidence>
<dbReference type="EMBL" id="PZQS01000012">
    <property type="protein sequence ID" value="PVD21122.1"/>
    <property type="molecule type" value="Genomic_DNA"/>
</dbReference>
<reference evidence="1 2" key="1">
    <citation type="submission" date="2018-04" db="EMBL/GenBank/DDBJ databases">
        <title>The genome of golden apple snail Pomacea canaliculata provides insight into stress tolerance and invasive adaptation.</title>
        <authorList>
            <person name="Liu C."/>
            <person name="Liu B."/>
            <person name="Ren Y."/>
            <person name="Zhang Y."/>
            <person name="Wang H."/>
            <person name="Li S."/>
            <person name="Jiang F."/>
            <person name="Yin L."/>
            <person name="Zhang G."/>
            <person name="Qian W."/>
            <person name="Fan W."/>
        </authorList>
    </citation>
    <scope>NUCLEOTIDE SEQUENCE [LARGE SCALE GENOMIC DNA]</scope>
    <source>
        <strain evidence="1">SZHN2017</strain>
        <tissue evidence="1">Muscle</tissue>
    </source>
</reference>
<proteinExistence type="predicted"/>
<accession>A0A2T7NIZ3</accession>